<dbReference type="Proteomes" id="UP000008710">
    <property type="component" value="Plasmid pRHL2"/>
</dbReference>
<accession>Q0RWX1</accession>
<organism evidence="1 2">
    <name type="scientific">Rhodococcus jostii (strain RHA1)</name>
    <dbReference type="NCBI Taxonomy" id="101510"/>
    <lineage>
        <taxon>Bacteria</taxon>
        <taxon>Bacillati</taxon>
        <taxon>Actinomycetota</taxon>
        <taxon>Actinomycetes</taxon>
        <taxon>Mycobacteriales</taxon>
        <taxon>Nocardiaceae</taxon>
        <taxon>Rhodococcus</taxon>
    </lineage>
</organism>
<gene>
    <name evidence="1" type="ordered locus">RHA1_ro10022</name>
</gene>
<dbReference type="EMBL" id="CP000433">
    <property type="protein sequence ID" value="ABH00215.1"/>
    <property type="molecule type" value="Genomic_DNA"/>
</dbReference>
<proteinExistence type="predicted"/>
<dbReference type="AlphaFoldDB" id="Q0RWX1"/>
<evidence type="ECO:0000313" key="2">
    <source>
        <dbReference type="Proteomes" id="UP000008710"/>
    </source>
</evidence>
<keyword evidence="1" id="KW-0614">Plasmid</keyword>
<protein>
    <submittedName>
        <fullName evidence="1">Uncharacterized protein</fullName>
    </submittedName>
</protein>
<geneLocation type="plasmid" evidence="1 2">
    <name>pRHL2</name>
</geneLocation>
<dbReference type="KEGG" id="rha:RHA1_ro10022"/>
<name>Q0RWX1_RHOJR</name>
<sequence length="119" mass="12724">MSLKPPDPDLPPSRGPLFLCGALPDPSRQEDRMHELDNSLQAQLHDLGYVHAVTEEIRRVAAALAVNPLDEEASTSLWLLVFVEAPAARAALSRASALDVTVSVPDCATSDPTTEAGIR</sequence>
<evidence type="ECO:0000313" key="1">
    <source>
        <dbReference type="EMBL" id="ABH00215.1"/>
    </source>
</evidence>
<reference evidence="2" key="1">
    <citation type="journal article" date="2006" name="Proc. Natl. Acad. Sci. U.S.A.">
        <title>The complete genome of Rhodococcus sp. RHA1 provides insights into a catabolic powerhouse.</title>
        <authorList>
            <person name="McLeod M.P."/>
            <person name="Warren R.L."/>
            <person name="Hsiao W.W.L."/>
            <person name="Araki N."/>
            <person name="Myhre M."/>
            <person name="Fernandes C."/>
            <person name="Miyazawa D."/>
            <person name="Wong W."/>
            <person name="Lillquist A.L."/>
            <person name="Wang D."/>
            <person name="Dosanjh M."/>
            <person name="Hara H."/>
            <person name="Petrescu A."/>
            <person name="Morin R.D."/>
            <person name="Yang G."/>
            <person name="Stott J.M."/>
            <person name="Schein J.E."/>
            <person name="Shin H."/>
            <person name="Smailus D."/>
            <person name="Siddiqui A.S."/>
            <person name="Marra M.A."/>
            <person name="Jones S.J.M."/>
            <person name="Holt R."/>
            <person name="Brinkman F.S.L."/>
            <person name="Miyauchi K."/>
            <person name="Fukuda M."/>
            <person name="Davies J.E."/>
            <person name="Mohn W.W."/>
            <person name="Eltis L.D."/>
        </authorList>
    </citation>
    <scope>NUCLEOTIDE SEQUENCE [LARGE SCALE GENOMIC DNA]</scope>
    <source>
        <strain evidence="2">RHA1</strain>
    </source>
</reference>
<dbReference type="HOGENOM" id="CLU_166854_0_0_11"/>